<dbReference type="RefSeq" id="WP_302722267.1">
    <property type="nucleotide sequence ID" value="NZ_JAULRU010000514.1"/>
</dbReference>
<dbReference type="EMBL" id="JAXAFO010000025">
    <property type="protein sequence ID" value="MDX6850515.1"/>
    <property type="molecule type" value="Genomic_DNA"/>
</dbReference>
<evidence type="ECO:0000313" key="1">
    <source>
        <dbReference type="EMBL" id="MDX6850515.1"/>
    </source>
</evidence>
<accession>A0ABU4S035</accession>
<dbReference type="Pfam" id="PF05015">
    <property type="entry name" value="HigB-like_toxin"/>
    <property type="match status" value="1"/>
</dbReference>
<evidence type="ECO:0000313" key="2">
    <source>
        <dbReference type="Proteomes" id="UP001273505"/>
    </source>
</evidence>
<dbReference type="Gene3D" id="3.30.2310.20">
    <property type="entry name" value="RelE-like"/>
    <property type="match status" value="1"/>
</dbReference>
<keyword evidence="2" id="KW-1185">Reference proteome</keyword>
<gene>
    <name evidence="1" type="ORF">SCD92_14180</name>
</gene>
<dbReference type="InterPro" id="IPR007711">
    <property type="entry name" value="HigB-1"/>
</dbReference>
<dbReference type="SUPFAM" id="SSF143011">
    <property type="entry name" value="RelE-like"/>
    <property type="match status" value="1"/>
</dbReference>
<proteinExistence type="predicted"/>
<dbReference type="PANTHER" id="PTHR40266:SF2">
    <property type="entry name" value="TOXIN HIGB-1"/>
    <property type="match status" value="1"/>
</dbReference>
<organism evidence="1 2">
    <name type="scientific">Gilvimarinus gilvus</name>
    <dbReference type="NCBI Taxonomy" id="3058038"/>
    <lineage>
        <taxon>Bacteria</taxon>
        <taxon>Pseudomonadati</taxon>
        <taxon>Pseudomonadota</taxon>
        <taxon>Gammaproteobacteria</taxon>
        <taxon>Cellvibrionales</taxon>
        <taxon>Cellvibrionaceae</taxon>
        <taxon>Gilvimarinus</taxon>
    </lineage>
</organism>
<name>A0ABU4S035_9GAMM</name>
<comment type="caution">
    <text evidence="1">The sequence shown here is derived from an EMBL/GenBank/DDBJ whole genome shotgun (WGS) entry which is preliminary data.</text>
</comment>
<dbReference type="Proteomes" id="UP001273505">
    <property type="component" value="Unassembled WGS sequence"/>
</dbReference>
<reference evidence="1 2" key="1">
    <citation type="submission" date="2023-11" db="EMBL/GenBank/DDBJ databases">
        <title>Gilvimarinus fulvus sp. nov., isolated from the surface of Kelp.</title>
        <authorList>
            <person name="Sun Y.Y."/>
            <person name="Gong Y."/>
            <person name="Du Z.J."/>
        </authorList>
    </citation>
    <scope>NUCLEOTIDE SEQUENCE [LARGE SCALE GENOMIC DNA]</scope>
    <source>
        <strain evidence="1 2">SDUM040013</strain>
    </source>
</reference>
<dbReference type="PANTHER" id="PTHR40266">
    <property type="entry name" value="TOXIN HIGB-1"/>
    <property type="match status" value="1"/>
</dbReference>
<sequence>MIKSIKHKGLKAFFDKGSTKGIRADHADRLRDRLTVLDVATSLDDIATGNWGLHPLSGKLKGQHAINVSGNWRLFFEFHDGNIHLLDYDDYH</sequence>
<dbReference type="InterPro" id="IPR035093">
    <property type="entry name" value="RelE/ParE_toxin_dom_sf"/>
</dbReference>
<protein>
    <submittedName>
        <fullName evidence="1">Type II toxin-antitoxin system RelE/ParE family toxin</fullName>
    </submittedName>
</protein>